<proteinExistence type="predicted"/>
<dbReference type="RefSeq" id="WP_184566525.1">
    <property type="nucleotide sequence ID" value="NZ_JACIEI010000010.1"/>
</dbReference>
<dbReference type="EMBL" id="JACIEI010000010">
    <property type="protein sequence ID" value="MBB3994994.1"/>
    <property type="molecule type" value="Genomic_DNA"/>
</dbReference>
<evidence type="ECO:0000313" key="3">
    <source>
        <dbReference type="EMBL" id="MBB3994994.1"/>
    </source>
</evidence>
<evidence type="ECO:0000259" key="2">
    <source>
        <dbReference type="PROSITE" id="PS50994"/>
    </source>
</evidence>
<dbReference type="InterPro" id="IPR012337">
    <property type="entry name" value="RNaseH-like_sf"/>
</dbReference>
<feature type="compositionally biased region" description="Polar residues" evidence="1">
    <location>
        <begin position="736"/>
        <end position="748"/>
    </location>
</feature>
<dbReference type="Gene3D" id="3.30.420.10">
    <property type="entry name" value="Ribonuclease H-like superfamily/Ribonuclease H"/>
    <property type="match status" value="1"/>
</dbReference>
<dbReference type="AlphaFoldDB" id="A0A7W6EC10"/>
<dbReference type="PROSITE" id="PS50994">
    <property type="entry name" value="INTEGRASE"/>
    <property type="match status" value="1"/>
</dbReference>
<gene>
    <name evidence="3" type="ORF">GGR95_002644</name>
</gene>
<protein>
    <recommendedName>
        <fullName evidence="2">Integrase catalytic domain-containing protein</fullName>
    </recommendedName>
</protein>
<dbReference type="Proteomes" id="UP000530268">
    <property type="component" value="Unassembled WGS sequence"/>
</dbReference>
<sequence length="771" mass="86182">MTMEPHYNFQPGTEITLLERPMVVTGQVDNGYRVVGREDGITTVLPFGKLVEQLKLPGAKVDTSLPTTGGRLQQRLGGYATSQALTDEQREYGRFHFAFCQAMLAYRTKIRTENGDPKFELSDRIAGRPEARRFIASVAEQIFGQKILINPGRGGRSKGMYLYQGRTLMKYFRTFESLEPDEAPIDALITLDHLRGNRTSRICNRLRVLMTAAWEEHGLDLKCPPVSNIHKALTANIWQENQKRIANELPELIVPSPRTLREHRDIILTPTEHLIGTKGERQARNERGRGSTDLRALLIGELVEVDECKISLVSSAKEAGFWEKMSVDDKVALEELDTYIKSRFWILVMLDVASRMPLAWVIAENPNSDATLALFRMATRDKTSEKMRYGCSGQPAAAVGLMHVKNDNGTGLRNSATIGALMGTESINTVARTYSPTDKAVVERFFGTLEMNIFKMLPGYTGGRPGELPGYDAKANGVLTVEQLHEIVTKYFIDEYPSTQHYGVGMGGRRPFEVYKSINETRGQIPPIDPHKRRIHLGWEEDVTPTDEGVRVFQGIWFNSDDLQEKREEYRVKGKVKVFIDPGNVNIATVILPGAKEPVEVHLQITAFADMTLPEILKLMAEQRREDPQVTAFHDDIVMRTRLQRYEQIKAIGVEHNLPRSYSTIAECKAMAKAVFAGARVVRSIAQADTTLPGEIAHLEPSRGVYPIGGDEMLIDGVAVPTDAVSFPAPEKTAPRTPSNSNSKSTKAQLRGKQKTSNTTLPRPQNLKDLE</sequence>
<dbReference type="SUPFAM" id="SSF53098">
    <property type="entry name" value="Ribonuclease H-like"/>
    <property type="match status" value="1"/>
</dbReference>
<keyword evidence="4" id="KW-1185">Reference proteome</keyword>
<name>A0A7W6EC10_9RHOB</name>
<evidence type="ECO:0000313" key="4">
    <source>
        <dbReference type="Proteomes" id="UP000530268"/>
    </source>
</evidence>
<comment type="caution">
    <text evidence="3">The sequence shown here is derived from an EMBL/GenBank/DDBJ whole genome shotgun (WGS) entry which is preliminary data.</text>
</comment>
<dbReference type="InterPro" id="IPR001584">
    <property type="entry name" value="Integrase_cat-core"/>
</dbReference>
<accession>A0A7W6EC10</accession>
<reference evidence="3 4" key="1">
    <citation type="submission" date="2020-08" db="EMBL/GenBank/DDBJ databases">
        <title>Genomic Encyclopedia of Type Strains, Phase IV (KMG-IV): sequencing the most valuable type-strain genomes for metagenomic binning, comparative biology and taxonomic classification.</title>
        <authorList>
            <person name="Goeker M."/>
        </authorList>
    </citation>
    <scope>NUCLEOTIDE SEQUENCE [LARGE SCALE GENOMIC DNA]</scope>
    <source>
        <strain evidence="3 4">DSM 102234</strain>
    </source>
</reference>
<dbReference type="GO" id="GO:0015074">
    <property type="term" value="P:DNA integration"/>
    <property type="evidence" value="ECO:0007669"/>
    <property type="project" value="InterPro"/>
</dbReference>
<dbReference type="GO" id="GO:0003676">
    <property type="term" value="F:nucleic acid binding"/>
    <property type="evidence" value="ECO:0007669"/>
    <property type="project" value="InterPro"/>
</dbReference>
<feature type="domain" description="Integrase catalytic" evidence="2">
    <location>
        <begin position="313"/>
        <end position="519"/>
    </location>
</feature>
<evidence type="ECO:0000256" key="1">
    <source>
        <dbReference type="SAM" id="MobiDB-lite"/>
    </source>
</evidence>
<feature type="region of interest" description="Disordered" evidence="1">
    <location>
        <begin position="726"/>
        <end position="771"/>
    </location>
</feature>
<dbReference type="InterPro" id="IPR036397">
    <property type="entry name" value="RNaseH_sf"/>
</dbReference>
<organism evidence="3 4">
    <name type="scientific">Sulfitobacter undariae</name>
    <dbReference type="NCBI Taxonomy" id="1563671"/>
    <lineage>
        <taxon>Bacteria</taxon>
        <taxon>Pseudomonadati</taxon>
        <taxon>Pseudomonadota</taxon>
        <taxon>Alphaproteobacteria</taxon>
        <taxon>Rhodobacterales</taxon>
        <taxon>Roseobacteraceae</taxon>
        <taxon>Sulfitobacter</taxon>
    </lineage>
</organism>